<reference evidence="1 2" key="1">
    <citation type="submission" date="2021-08" db="EMBL/GenBank/DDBJ databases">
        <authorList>
            <person name="Peeters C."/>
        </authorList>
    </citation>
    <scope>NUCLEOTIDE SEQUENCE [LARGE SCALE GENOMIC DNA]</scope>
    <source>
        <strain evidence="1 2">LMG 21510</strain>
    </source>
</reference>
<evidence type="ECO:0000313" key="1">
    <source>
        <dbReference type="EMBL" id="CAG9182276.1"/>
    </source>
</evidence>
<dbReference type="Proteomes" id="UP000721236">
    <property type="component" value="Unassembled WGS sequence"/>
</dbReference>
<gene>
    <name evidence="1" type="ORF">LMG21510_04515</name>
</gene>
<name>A0ABN7ZD41_9BURK</name>
<keyword evidence="2" id="KW-1185">Reference proteome</keyword>
<sequence>MDIGIRVVFDCHVVTEKTDGNRQQGSTEDQAFWVDCGGNERRFHPDRYRLSQSLPDLIRGLPTGRTKCYGTRKANYMVCKAVGAHFGGPHYQVFFDMYRSHGTTARLVMYVQTAYLKDRPHSAQRQNERPFATICAQIAGLIPKAQSGERRRASAKTQS</sequence>
<accession>A0ABN7ZD41</accession>
<proteinExistence type="predicted"/>
<comment type="caution">
    <text evidence="1">The sequence shown here is derived from an EMBL/GenBank/DDBJ whole genome shotgun (WGS) entry which is preliminary data.</text>
</comment>
<organism evidence="1 2">
    <name type="scientific">Cupriavidus respiraculi</name>
    <dbReference type="NCBI Taxonomy" id="195930"/>
    <lineage>
        <taxon>Bacteria</taxon>
        <taxon>Pseudomonadati</taxon>
        <taxon>Pseudomonadota</taxon>
        <taxon>Betaproteobacteria</taxon>
        <taxon>Burkholderiales</taxon>
        <taxon>Burkholderiaceae</taxon>
        <taxon>Cupriavidus</taxon>
    </lineage>
</organism>
<protein>
    <submittedName>
        <fullName evidence="1">Uncharacterized protein</fullName>
    </submittedName>
</protein>
<dbReference type="EMBL" id="CAJZAH010000007">
    <property type="protein sequence ID" value="CAG9182276.1"/>
    <property type="molecule type" value="Genomic_DNA"/>
</dbReference>
<evidence type="ECO:0000313" key="2">
    <source>
        <dbReference type="Proteomes" id="UP000721236"/>
    </source>
</evidence>